<dbReference type="EMBL" id="ALQA01000004">
    <property type="protein sequence ID" value="EJZ12191.1"/>
    <property type="molecule type" value="Genomic_DNA"/>
</dbReference>
<dbReference type="Proteomes" id="UP000006072">
    <property type="component" value="Unassembled WGS sequence"/>
</dbReference>
<proteinExistence type="predicted"/>
<protein>
    <submittedName>
        <fullName evidence="1">Uncharacterized protein</fullName>
    </submittedName>
</protein>
<sequence length="126" mass="13569">MDLGLNGKCLQSVLIEYTLRMKLSDVYFIVIESPFNVESHGTNVSLSPEEDADEAFQPIRQLVGRMVEEATADDAGALHVRFSDGTRLEVPPDEAYEAWNVSGPNGALVVCTPGGKLAVWSGSAEA</sequence>
<accession>K0UZE4</accession>
<dbReference type="eggNOG" id="ENOG502ZJW7">
    <property type="taxonomic scope" value="Bacteria"/>
</dbReference>
<dbReference type="InterPro" id="IPR046179">
    <property type="entry name" value="DUF6188"/>
</dbReference>
<dbReference type="Pfam" id="PF19686">
    <property type="entry name" value="DUF6188"/>
    <property type="match status" value="1"/>
</dbReference>
<reference evidence="1 2" key="1">
    <citation type="journal article" date="2012" name="J. Bacteriol.">
        <title>Complete Genome Sequence of Mycobacterium vaccae Type Strain ATCC 25954.</title>
        <authorList>
            <person name="Ho Y.S."/>
            <person name="Adroub S.A."/>
            <person name="Abadi M."/>
            <person name="Al Alwan B."/>
            <person name="Alkhateeb R."/>
            <person name="Gao G."/>
            <person name="Ragab A."/>
            <person name="Ali S."/>
            <person name="van Soolingen D."/>
            <person name="Bitter W."/>
            <person name="Pain A."/>
            <person name="Abdallah A.M."/>
        </authorList>
    </citation>
    <scope>NUCLEOTIDE SEQUENCE [LARGE SCALE GENOMIC DNA]</scope>
    <source>
        <strain evidence="1 2">ATCC 25954</strain>
    </source>
</reference>
<dbReference type="HOGENOM" id="CLU_159290_0_0_11"/>
<comment type="caution">
    <text evidence="1">The sequence shown here is derived from an EMBL/GenBank/DDBJ whole genome shotgun (WGS) entry which is preliminary data.</text>
</comment>
<organism evidence="1 2">
    <name type="scientific">Mycolicibacterium vaccae ATCC 25954</name>
    <dbReference type="NCBI Taxonomy" id="1194972"/>
    <lineage>
        <taxon>Bacteria</taxon>
        <taxon>Bacillati</taxon>
        <taxon>Actinomycetota</taxon>
        <taxon>Actinomycetes</taxon>
        <taxon>Mycobacteriales</taxon>
        <taxon>Mycobacteriaceae</taxon>
        <taxon>Mycolicibacterium</taxon>
    </lineage>
</organism>
<name>K0UZE4_MYCVA</name>
<keyword evidence="2" id="KW-1185">Reference proteome</keyword>
<dbReference type="AlphaFoldDB" id="K0UZE4"/>
<evidence type="ECO:0000313" key="1">
    <source>
        <dbReference type="EMBL" id="EJZ12191.1"/>
    </source>
</evidence>
<gene>
    <name evidence="1" type="ORF">MVAC_03006</name>
</gene>
<evidence type="ECO:0000313" key="2">
    <source>
        <dbReference type="Proteomes" id="UP000006072"/>
    </source>
</evidence>
<dbReference type="RefSeq" id="WP_003929798.1">
    <property type="nucleotide sequence ID" value="NZ_JH814687.1"/>
</dbReference>